<gene>
    <name evidence="2" type="ORF">ASV53_05065</name>
</gene>
<evidence type="ECO:0000259" key="1">
    <source>
        <dbReference type="Pfam" id="PF17891"/>
    </source>
</evidence>
<dbReference type="EMBL" id="NOIF01000018">
    <property type="protein sequence ID" value="OZS45070.1"/>
    <property type="molecule type" value="Genomic_DNA"/>
</dbReference>
<evidence type="ECO:0000313" key="2">
    <source>
        <dbReference type="EMBL" id="OZS45070.1"/>
    </source>
</evidence>
<reference evidence="2 3" key="1">
    <citation type="journal article" date="2016" name="Antonie Van Leeuwenhoek">
        <title>Photobacterium sanguinicancri sp. nov. isolated from marine animals.</title>
        <authorList>
            <person name="Gomez-Gil B."/>
            <person name="Roque A."/>
            <person name="Rotllant G."/>
            <person name="Romalde J.L."/>
            <person name="Doce A."/>
            <person name="Eggermont M."/>
            <person name="Defoirdt T."/>
        </authorList>
    </citation>
    <scope>NUCLEOTIDE SEQUENCE [LARGE SCALE GENOMIC DNA]</scope>
    <source>
        <strain evidence="2 3">CAIM 1827</strain>
    </source>
</reference>
<comment type="caution">
    <text evidence="2">The sequence shown here is derived from an EMBL/GenBank/DDBJ whole genome shotgun (WGS) entry which is preliminary data.</text>
</comment>
<dbReference type="Pfam" id="PF17891">
    <property type="entry name" value="FluMu_N"/>
    <property type="match status" value="1"/>
</dbReference>
<dbReference type="Gene3D" id="3.40.5.80">
    <property type="match status" value="1"/>
</dbReference>
<name>A0ABX4G533_9GAMM</name>
<dbReference type="Proteomes" id="UP000215999">
    <property type="component" value="Unassembled WGS sequence"/>
</dbReference>
<dbReference type="InterPro" id="IPR041227">
    <property type="entry name" value="FluMu_N"/>
</dbReference>
<keyword evidence="3" id="KW-1185">Reference proteome</keyword>
<dbReference type="SUPFAM" id="SSF160059">
    <property type="entry name" value="PriA/YqbF domain"/>
    <property type="match status" value="1"/>
</dbReference>
<organism evidence="2 3">
    <name type="scientific">Photobacterium sanguinicancri</name>
    <dbReference type="NCBI Taxonomy" id="875932"/>
    <lineage>
        <taxon>Bacteria</taxon>
        <taxon>Pseudomonadati</taxon>
        <taxon>Pseudomonadota</taxon>
        <taxon>Gammaproteobacteria</taxon>
        <taxon>Vibrionales</taxon>
        <taxon>Vibrionaceae</taxon>
        <taxon>Photobacterium</taxon>
    </lineage>
</organism>
<protein>
    <recommendedName>
        <fullName evidence="1">Mu-like prophage FluMu N-terminal domain-containing protein</fullName>
    </recommendedName>
</protein>
<sequence>MAQQTVIAKKLVVQSLAHGGYRRAGMAFNTGENVLEPNTITCSQLAMLEADPRLAVSCAEASSPDGASGNLVQGSVSGGVTDQQTKVQINEQITLISAISQLDPENPDHFTTGNKPQVDALSKLVGHSVTASQRDDAWVDYQKLAAEQADNAE</sequence>
<proteinExistence type="predicted"/>
<dbReference type="RefSeq" id="WP_094956327.1">
    <property type="nucleotide sequence ID" value="NZ_NOIF01000018.1"/>
</dbReference>
<accession>A0ABX4G533</accession>
<evidence type="ECO:0000313" key="3">
    <source>
        <dbReference type="Proteomes" id="UP000215999"/>
    </source>
</evidence>
<feature type="domain" description="Mu-like prophage FluMu N-terminal" evidence="1">
    <location>
        <begin position="12"/>
        <end position="60"/>
    </location>
</feature>